<gene>
    <name evidence="2" type="ORF">B0T19DRAFT_400728</name>
</gene>
<evidence type="ECO:0000313" key="2">
    <source>
        <dbReference type="EMBL" id="KAK3327923.1"/>
    </source>
</evidence>
<sequence>MPVPRYLERHYPKDQPDDWNRREASAWCCWRCNRLRDVHARSCGNTATCVDEPQNKCNMVYNRWMIILGTSFSPKPPTAITMPMPWRWHREEAMRMLDKQEEMERKEEEEREGKMKQ</sequence>
<organism evidence="2 3">
    <name type="scientific">Cercophora scortea</name>
    <dbReference type="NCBI Taxonomy" id="314031"/>
    <lineage>
        <taxon>Eukaryota</taxon>
        <taxon>Fungi</taxon>
        <taxon>Dikarya</taxon>
        <taxon>Ascomycota</taxon>
        <taxon>Pezizomycotina</taxon>
        <taxon>Sordariomycetes</taxon>
        <taxon>Sordariomycetidae</taxon>
        <taxon>Sordariales</taxon>
        <taxon>Lasiosphaeriaceae</taxon>
        <taxon>Cercophora</taxon>
    </lineage>
</organism>
<evidence type="ECO:0000313" key="3">
    <source>
        <dbReference type="Proteomes" id="UP001286456"/>
    </source>
</evidence>
<comment type="caution">
    <text evidence="2">The sequence shown here is derived from an EMBL/GenBank/DDBJ whole genome shotgun (WGS) entry which is preliminary data.</text>
</comment>
<accession>A0AAE0IN08</accession>
<reference evidence="2" key="1">
    <citation type="journal article" date="2023" name="Mol. Phylogenet. Evol.">
        <title>Genome-scale phylogeny and comparative genomics of the fungal order Sordariales.</title>
        <authorList>
            <person name="Hensen N."/>
            <person name="Bonometti L."/>
            <person name="Westerberg I."/>
            <person name="Brannstrom I.O."/>
            <person name="Guillou S."/>
            <person name="Cros-Aarteil S."/>
            <person name="Calhoun S."/>
            <person name="Haridas S."/>
            <person name="Kuo A."/>
            <person name="Mondo S."/>
            <person name="Pangilinan J."/>
            <person name="Riley R."/>
            <person name="LaButti K."/>
            <person name="Andreopoulos B."/>
            <person name="Lipzen A."/>
            <person name="Chen C."/>
            <person name="Yan M."/>
            <person name="Daum C."/>
            <person name="Ng V."/>
            <person name="Clum A."/>
            <person name="Steindorff A."/>
            <person name="Ohm R.A."/>
            <person name="Martin F."/>
            <person name="Silar P."/>
            <person name="Natvig D.O."/>
            <person name="Lalanne C."/>
            <person name="Gautier V."/>
            <person name="Ament-Velasquez S.L."/>
            <person name="Kruys A."/>
            <person name="Hutchinson M.I."/>
            <person name="Powell A.J."/>
            <person name="Barry K."/>
            <person name="Miller A.N."/>
            <person name="Grigoriev I.V."/>
            <person name="Debuchy R."/>
            <person name="Gladieux P."/>
            <person name="Hiltunen Thoren M."/>
            <person name="Johannesson H."/>
        </authorList>
    </citation>
    <scope>NUCLEOTIDE SEQUENCE</scope>
    <source>
        <strain evidence="2">SMH4131-1</strain>
    </source>
</reference>
<evidence type="ECO:0000256" key="1">
    <source>
        <dbReference type="SAM" id="MobiDB-lite"/>
    </source>
</evidence>
<proteinExistence type="predicted"/>
<feature type="region of interest" description="Disordered" evidence="1">
    <location>
        <begin position="98"/>
        <end position="117"/>
    </location>
</feature>
<dbReference type="AlphaFoldDB" id="A0AAE0IN08"/>
<protein>
    <submittedName>
        <fullName evidence="2">Uncharacterized protein</fullName>
    </submittedName>
</protein>
<name>A0AAE0IN08_9PEZI</name>
<reference evidence="2" key="2">
    <citation type="submission" date="2023-06" db="EMBL/GenBank/DDBJ databases">
        <authorList>
            <consortium name="Lawrence Berkeley National Laboratory"/>
            <person name="Haridas S."/>
            <person name="Hensen N."/>
            <person name="Bonometti L."/>
            <person name="Westerberg I."/>
            <person name="Brannstrom I.O."/>
            <person name="Guillou S."/>
            <person name="Cros-Aarteil S."/>
            <person name="Calhoun S."/>
            <person name="Kuo A."/>
            <person name="Mondo S."/>
            <person name="Pangilinan J."/>
            <person name="Riley R."/>
            <person name="Labutti K."/>
            <person name="Andreopoulos B."/>
            <person name="Lipzen A."/>
            <person name="Chen C."/>
            <person name="Yanf M."/>
            <person name="Daum C."/>
            <person name="Ng V."/>
            <person name="Clum A."/>
            <person name="Steindorff A."/>
            <person name="Ohm R."/>
            <person name="Martin F."/>
            <person name="Silar P."/>
            <person name="Natvig D."/>
            <person name="Lalanne C."/>
            <person name="Gautier V."/>
            <person name="Ament-Velasquez S.L."/>
            <person name="Kruys A."/>
            <person name="Hutchinson M.I."/>
            <person name="Powell A.J."/>
            <person name="Barry K."/>
            <person name="Miller A.N."/>
            <person name="Grigoriev I.V."/>
            <person name="Debuchy R."/>
            <person name="Gladieux P."/>
            <person name="Thoren M.H."/>
            <person name="Johannesson H."/>
        </authorList>
    </citation>
    <scope>NUCLEOTIDE SEQUENCE</scope>
    <source>
        <strain evidence="2">SMH4131-1</strain>
    </source>
</reference>
<keyword evidence="3" id="KW-1185">Reference proteome</keyword>
<dbReference type="Proteomes" id="UP001286456">
    <property type="component" value="Unassembled WGS sequence"/>
</dbReference>
<dbReference type="EMBL" id="JAUEPO010000003">
    <property type="protein sequence ID" value="KAK3327923.1"/>
    <property type="molecule type" value="Genomic_DNA"/>
</dbReference>